<evidence type="ECO:0000313" key="2">
    <source>
        <dbReference type="Proteomes" id="UP000262954"/>
    </source>
</evidence>
<reference evidence="1 2" key="1">
    <citation type="journal article" date="2018" name="Nat. Biotechnol.">
        <title>A standardized bacterial taxonomy based on genome phylogeny substantially revises the tree of life.</title>
        <authorList>
            <person name="Parks D.H."/>
            <person name="Chuvochina M."/>
            <person name="Waite D.W."/>
            <person name="Rinke C."/>
            <person name="Skarshewski A."/>
            <person name="Chaumeil P.A."/>
            <person name="Hugenholtz P."/>
        </authorList>
    </citation>
    <scope>NUCLEOTIDE SEQUENCE [LARGE SCALE GENOMIC DNA]</scope>
    <source>
        <strain evidence="1">UBA11482</strain>
    </source>
</reference>
<protein>
    <submittedName>
        <fullName evidence="1">Uncharacterized protein</fullName>
    </submittedName>
</protein>
<evidence type="ECO:0000313" key="1">
    <source>
        <dbReference type="EMBL" id="HBJ10020.1"/>
    </source>
</evidence>
<accession>A0A316R288</accession>
<dbReference type="Proteomes" id="UP000262954">
    <property type="component" value="Unassembled WGS sequence"/>
</dbReference>
<sequence length="128" mass="14982">MKRGFFAHCICYREQIYHKHILFLNEKDEIIEITPFSNETSNTTFIDGILIVASPSFHIHLKDFIATIKKQIENPKTRLSLAILKNPVYKNNMPNMGGRCLLCNIPEICWENERPESFSIEINEIFRP</sequence>
<comment type="caution">
    <text evidence="1">The sequence shown here is derived from an EMBL/GenBank/DDBJ whole genome shotgun (WGS) entry which is preliminary data.</text>
</comment>
<dbReference type="AlphaFoldDB" id="A0A316R288"/>
<proteinExistence type="predicted"/>
<dbReference type="EMBL" id="DNWC01000170">
    <property type="protein sequence ID" value="HBJ10020.1"/>
    <property type="molecule type" value="Genomic_DNA"/>
</dbReference>
<gene>
    <name evidence="1" type="ORF">DDY73_13565</name>
</gene>
<name>A0A316R288_9BACT</name>
<organism evidence="1 2">
    <name type="scientific">Coprobacter fastidiosus</name>
    <dbReference type="NCBI Taxonomy" id="1099853"/>
    <lineage>
        <taxon>Bacteria</taxon>
        <taxon>Pseudomonadati</taxon>
        <taxon>Bacteroidota</taxon>
        <taxon>Bacteroidia</taxon>
        <taxon>Bacteroidales</taxon>
        <taxon>Barnesiellaceae</taxon>
        <taxon>Coprobacter</taxon>
    </lineage>
</organism>
<dbReference type="RefSeq" id="WP_009319381.1">
    <property type="nucleotide sequence ID" value="NZ_CABKQP010000006.1"/>
</dbReference>